<evidence type="ECO:0000256" key="6">
    <source>
        <dbReference type="ARBA" id="ARBA00023128"/>
    </source>
</evidence>
<proteinExistence type="predicted"/>
<feature type="compositionally biased region" description="Basic and acidic residues" evidence="8">
    <location>
        <begin position="69"/>
        <end position="83"/>
    </location>
</feature>
<name>K0KKW4_WICCF</name>
<evidence type="ECO:0000313" key="11">
    <source>
        <dbReference type="Proteomes" id="UP000009328"/>
    </source>
</evidence>
<feature type="region of interest" description="Disordered" evidence="8">
    <location>
        <begin position="49"/>
        <end position="88"/>
    </location>
</feature>
<evidence type="ECO:0000256" key="1">
    <source>
        <dbReference type="ARBA" id="ARBA00004173"/>
    </source>
</evidence>
<dbReference type="GO" id="GO:0016020">
    <property type="term" value="C:membrane"/>
    <property type="evidence" value="ECO:0007669"/>
    <property type="project" value="UniProtKB-SubCell"/>
</dbReference>
<dbReference type="STRING" id="1206466.K0KKW4"/>
<dbReference type="EMBL" id="CAIF01000028">
    <property type="protein sequence ID" value="CCH41753.1"/>
    <property type="molecule type" value="Genomic_DNA"/>
</dbReference>
<keyword evidence="4 9" id="KW-1133">Transmembrane helix</keyword>
<evidence type="ECO:0000256" key="8">
    <source>
        <dbReference type="SAM" id="MobiDB-lite"/>
    </source>
</evidence>
<dbReference type="PANTHER" id="PTHR14360:SF12">
    <property type="entry name" value="MOZ PROTEIN REPRESENTS A CHROMATIN-ASSOCIATED ACETYLTRANSFERASE"/>
    <property type="match status" value="1"/>
</dbReference>
<keyword evidence="5" id="KW-0175">Coiled coil</keyword>
<gene>
    <name evidence="10" type="ORF">BN7_1292</name>
</gene>
<keyword evidence="7 9" id="KW-0472">Membrane</keyword>
<comment type="subcellular location">
    <subcellularLocation>
        <location evidence="2">Membrane</location>
    </subcellularLocation>
    <subcellularLocation>
        <location evidence="1">Mitochondrion</location>
    </subcellularLocation>
</comment>
<keyword evidence="6" id="KW-0496">Mitochondrion</keyword>
<dbReference type="FunCoup" id="K0KKW4">
    <property type="interactions" value="2"/>
</dbReference>
<dbReference type="Gene3D" id="1.20.5.340">
    <property type="match status" value="1"/>
</dbReference>
<keyword evidence="3 9" id="KW-0812">Transmembrane</keyword>
<accession>K0KKW4</accession>
<dbReference type="Pfam" id="PF07798">
    <property type="entry name" value="CCDC90-like"/>
    <property type="match status" value="1"/>
</dbReference>
<dbReference type="eggNOG" id="ENOG502RBZK">
    <property type="taxonomic scope" value="Eukaryota"/>
</dbReference>
<evidence type="ECO:0000256" key="9">
    <source>
        <dbReference type="SAM" id="Phobius"/>
    </source>
</evidence>
<organism evidence="10 11">
    <name type="scientific">Wickerhamomyces ciferrii (strain ATCC 14091 / BCRC 22168 / CBS 111 / JCM 3599 / NBRC 0793 / NRRL Y-1031 F-60-10)</name>
    <name type="common">Yeast</name>
    <name type="synonym">Pichia ciferrii</name>
    <dbReference type="NCBI Taxonomy" id="1206466"/>
    <lineage>
        <taxon>Eukaryota</taxon>
        <taxon>Fungi</taxon>
        <taxon>Dikarya</taxon>
        <taxon>Ascomycota</taxon>
        <taxon>Saccharomycotina</taxon>
        <taxon>Saccharomycetes</taxon>
        <taxon>Phaffomycetales</taxon>
        <taxon>Wickerhamomycetaceae</taxon>
        <taxon>Wickerhamomyces</taxon>
    </lineage>
</organism>
<evidence type="ECO:0000256" key="7">
    <source>
        <dbReference type="ARBA" id="ARBA00023136"/>
    </source>
</evidence>
<protein>
    <submittedName>
        <fullName evidence="10">Coiled-coil domain-containing protein</fullName>
    </submittedName>
</protein>
<evidence type="ECO:0000256" key="5">
    <source>
        <dbReference type="ARBA" id="ARBA00023054"/>
    </source>
</evidence>
<evidence type="ECO:0000256" key="2">
    <source>
        <dbReference type="ARBA" id="ARBA00004370"/>
    </source>
</evidence>
<reference evidence="10 11" key="1">
    <citation type="journal article" date="2012" name="Eukaryot. Cell">
        <title>Draft genome sequence of Wickerhamomyces ciferrii NRRL Y-1031 F-60-10.</title>
        <authorList>
            <person name="Schneider J."/>
            <person name="Andrea H."/>
            <person name="Blom J."/>
            <person name="Jaenicke S."/>
            <person name="Ruckert C."/>
            <person name="Schorsch C."/>
            <person name="Szczepanowski R."/>
            <person name="Farwick M."/>
            <person name="Goesmann A."/>
            <person name="Puhler A."/>
            <person name="Schaffer S."/>
            <person name="Tauch A."/>
            <person name="Kohler T."/>
            <person name="Brinkrolf K."/>
        </authorList>
    </citation>
    <scope>NUCLEOTIDE SEQUENCE [LARGE SCALE GENOMIC DNA]</scope>
    <source>
        <strain evidence="11">ATCC 14091 / BCRC 22168 / CBS 111 / JCM 3599 / NBRC 0793 / NRRL Y-1031 F-60-10</strain>
    </source>
</reference>
<keyword evidence="11" id="KW-1185">Reference proteome</keyword>
<evidence type="ECO:0000256" key="3">
    <source>
        <dbReference type="ARBA" id="ARBA00022692"/>
    </source>
</evidence>
<dbReference type="PANTHER" id="PTHR14360">
    <property type="entry name" value="PROTEIN FMP32, MITOCHONDRIAL"/>
    <property type="match status" value="1"/>
</dbReference>
<dbReference type="GO" id="GO:0005739">
    <property type="term" value="C:mitochondrion"/>
    <property type="evidence" value="ECO:0007669"/>
    <property type="project" value="UniProtKB-SubCell"/>
</dbReference>
<dbReference type="InterPro" id="IPR024461">
    <property type="entry name" value="CCDC90-like"/>
</dbReference>
<dbReference type="HOGENOM" id="CLU_062868_0_0_1"/>
<evidence type="ECO:0000256" key="4">
    <source>
        <dbReference type="ARBA" id="ARBA00022989"/>
    </source>
</evidence>
<evidence type="ECO:0000313" key="10">
    <source>
        <dbReference type="EMBL" id="CCH41753.1"/>
    </source>
</evidence>
<dbReference type="Proteomes" id="UP000009328">
    <property type="component" value="Unassembled WGS sequence"/>
</dbReference>
<feature type="transmembrane region" description="Helical" evidence="9">
    <location>
        <begin position="265"/>
        <end position="283"/>
    </location>
</feature>
<comment type="caution">
    <text evidence="10">The sequence shown here is derived from an EMBL/GenBank/DDBJ whole genome shotgun (WGS) entry which is preliminary data.</text>
</comment>
<sequence>MLNRIITHGSQGIIRHGIRTCLCGSSIRIRQFHHTHTILEPINGEVKKKPKITIERNQNDKTQASEDNSDNKKDSNKDDKSGDDGSVLDLPIHDELKRKIDDSLIKNYVDTMKVFNQLNSLGFNSKQSDIILQLLNENLTYQLDKMNGKFTSSMEMENELYLFEAAQSELRIEINTSRELDLHNLDRMKNSLDDLVREEGEDLNKFMIVSQNDTEVSVHQQRNENTLLQKGIKMKIKDLDNKISTNINSDIKSDIENLRWQTTRSGLAAILVLVFSIIGGVSISKKINRDEQPTEVILHTIKPEERIDDEEEDEQVLK</sequence>
<dbReference type="InParanoid" id="K0KKW4"/>
<dbReference type="AlphaFoldDB" id="K0KKW4"/>